<feature type="region of interest" description="Disordered" evidence="1">
    <location>
        <begin position="17"/>
        <end position="40"/>
    </location>
</feature>
<feature type="compositionally biased region" description="Polar residues" evidence="1">
    <location>
        <begin position="756"/>
        <end position="768"/>
    </location>
</feature>
<evidence type="ECO:0000313" key="2">
    <source>
        <dbReference type="EMBL" id="KAG0309974.1"/>
    </source>
</evidence>
<reference evidence="2" key="1">
    <citation type="journal article" date="2020" name="Fungal Divers.">
        <title>Resolving the Mortierellaceae phylogeny through synthesis of multi-gene phylogenetics and phylogenomics.</title>
        <authorList>
            <person name="Vandepol N."/>
            <person name="Liber J."/>
            <person name="Desiro A."/>
            <person name="Na H."/>
            <person name="Kennedy M."/>
            <person name="Barry K."/>
            <person name="Grigoriev I.V."/>
            <person name="Miller A.N."/>
            <person name="O'Donnell K."/>
            <person name="Stajich J.E."/>
            <person name="Bonito G."/>
        </authorList>
    </citation>
    <scope>NUCLEOTIDE SEQUENCE</scope>
    <source>
        <strain evidence="2">NVP60</strain>
    </source>
</reference>
<evidence type="ECO:0000256" key="1">
    <source>
        <dbReference type="SAM" id="MobiDB-lite"/>
    </source>
</evidence>
<feature type="region of interest" description="Disordered" evidence="1">
    <location>
        <begin position="811"/>
        <end position="836"/>
    </location>
</feature>
<keyword evidence="3" id="KW-1185">Reference proteome</keyword>
<evidence type="ECO:0000313" key="3">
    <source>
        <dbReference type="Proteomes" id="UP000823405"/>
    </source>
</evidence>
<dbReference type="Proteomes" id="UP000823405">
    <property type="component" value="Unassembled WGS sequence"/>
</dbReference>
<comment type="caution">
    <text evidence="2">The sequence shown here is derived from an EMBL/GenBank/DDBJ whole genome shotgun (WGS) entry which is preliminary data.</text>
</comment>
<feature type="compositionally biased region" description="Basic and acidic residues" evidence="1">
    <location>
        <begin position="244"/>
        <end position="253"/>
    </location>
</feature>
<feature type="compositionally biased region" description="Polar residues" evidence="1">
    <location>
        <begin position="326"/>
        <end position="343"/>
    </location>
</feature>
<accession>A0A9P6R2D1</accession>
<name>A0A9P6R2D1_9FUNG</name>
<proteinExistence type="predicted"/>
<dbReference type="AlphaFoldDB" id="A0A9P6R2D1"/>
<feature type="region of interest" description="Disordered" evidence="1">
    <location>
        <begin position="752"/>
        <end position="777"/>
    </location>
</feature>
<feature type="compositionally biased region" description="Basic and acidic residues" evidence="1">
    <location>
        <begin position="95"/>
        <end position="108"/>
    </location>
</feature>
<feature type="region of interest" description="Disordered" evidence="1">
    <location>
        <begin position="55"/>
        <end position="346"/>
    </location>
</feature>
<protein>
    <submittedName>
        <fullName evidence="2">Uncharacterized protein</fullName>
    </submittedName>
</protein>
<feature type="compositionally biased region" description="Polar residues" evidence="1">
    <location>
        <begin position="164"/>
        <end position="175"/>
    </location>
</feature>
<dbReference type="EMBL" id="JAAAIN010000903">
    <property type="protein sequence ID" value="KAG0309974.1"/>
    <property type="molecule type" value="Genomic_DNA"/>
</dbReference>
<feature type="compositionally biased region" description="Polar residues" evidence="1">
    <location>
        <begin position="55"/>
        <end position="65"/>
    </location>
</feature>
<gene>
    <name evidence="2" type="ORF">BGZ97_012914</name>
</gene>
<sequence>MRSWSLRTDSDMLRKVEEEAMQDDSTPRRRSNPEGPAMRLVRTDGDHFTVLEQVSDAQSTQTPQNLHRHFDPDTVPSSLSRADEKMAQEPGPSLEDARTPMRPGERRLSISSTSTKSLHNDSPISVRTISRRHSIAEIESPTFKTPTRSRRKSSFGRVLRDDGSLSSGRISSLPESSPMGIDWSQSLETPAKKRESQGAAKTPITNVIQRLRGLPTTPKGGEQSSAGEFPDWNPSLETPPRKVSLTDKHDISESRISAKVLDELRGVPISSRPPPQQPAEKQPIMSSQEEDGSFYSAASSVVSDDDDDYKTVTGAGPAIICENTDQEQTQSGDGGDNATTNDNYPAESEMSPIVFSFEHGDPEASITPITRDATETFPASSVQEPVEGSPIVDSPMESQEFSESQEDMFDGFTSAEINHALMSRSTQGSHHLTQPEESHGIQAGTLTTTLADPLALSRRIAHPNSATLTNPIGFRSASGRSTFPVSADGLKGARRLFEGDPKLVDGGRSQAGHDTAVQALASSMLEVAGTFGLEDVDAEEVPLVSRPTERGDHMEIRDGQQNESQQEFHEVELEDDFGNIRFSQLDDGFNVVPEPTQKPKNRPCISSTAKRTSLIADDLAWMARSSDMLGDLFEADDLAATSHQAIHQDIRPQVAPPFMGGGFSSASGRKLEAISSAALTRAARMFANDEDGVTERNLGSEGVIPEHRPGHVGDLGGFDGFSTAGKKPLPQISSAAKERAMRMMQDSEMDIDDSGFQESTDSAATPFSNVPPAAERSGIIPPYVGASGFSSGSGKKLAPVSNAAMEKWSREFTEDNDGSCENGPPPQQSGGFSSGSGRNLALVSKAAVDIWSKEFSDPGDSTDGLRETLVPTAMLSGGSLGGF</sequence>
<dbReference type="OrthoDB" id="21095at2759"/>
<organism evidence="2 3">
    <name type="scientific">Linnemannia gamsii</name>
    <dbReference type="NCBI Taxonomy" id="64522"/>
    <lineage>
        <taxon>Eukaryota</taxon>
        <taxon>Fungi</taxon>
        <taxon>Fungi incertae sedis</taxon>
        <taxon>Mucoromycota</taxon>
        <taxon>Mortierellomycotina</taxon>
        <taxon>Mortierellomycetes</taxon>
        <taxon>Mortierellales</taxon>
        <taxon>Mortierellaceae</taxon>
        <taxon>Linnemannia</taxon>
    </lineage>
</organism>
<feature type="compositionally biased region" description="Polar residues" evidence="1">
    <location>
        <begin position="109"/>
        <end position="128"/>
    </location>
</feature>